<evidence type="ECO:0000256" key="1">
    <source>
        <dbReference type="SAM" id="MobiDB-lite"/>
    </source>
</evidence>
<evidence type="ECO:0000313" key="4">
    <source>
        <dbReference type="Proteomes" id="UP000011074"/>
    </source>
</evidence>
<gene>
    <name evidence="3" type="ORF">SRIM_000040</name>
</gene>
<reference evidence="3" key="1">
    <citation type="submission" date="2012-12" db="EMBL/GenBank/DDBJ databases">
        <authorList>
            <person name="Pethick F.E."/>
            <person name="MacFadyen A.C."/>
            <person name="Tang Z."/>
            <person name="Sangal V."/>
            <person name="Tze-Tze L."/>
            <person name="Chu J."/>
            <person name="Guo M."/>
            <person name="Kirby R."/>
            <person name="Hoskisson P.A."/>
            <person name="Herron P.R."/>
            <person name="Hunter I.S."/>
        </authorList>
    </citation>
    <scope>NUCLEOTIDE SEQUENCE</scope>
    <source>
        <strain evidence="3">ATCC 10970</strain>
    </source>
</reference>
<dbReference type="GeneID" id="66852263"/>
<dbReference type="Gene3D" id="1.10.260.40">
    <property type="entry name" value="lambda repressor-like DNA-binding domains"/>
    <property type="match status" value="1"/>
</dbReference>
<dbReference type="Pfam" id="PF01381">
    <property type="entry name" value="HTH_3"/>
    <property type="match status" value="1"/>
</dbReference>
<dbReference type="InterPro" id="IPR010982">
    <property type="entry name" value="Lambda_DNA-bd_dom_sf"/>
</dbReference>
<dbReference type="SMART" id="SM00530">
    <property type="entry name" value="HTH_XRE"/>
    <property type="match status" value="1"/>
</dbReference>
<reference evidence="3" key="2">
    <citation type="submission" date="2020-01" db="EMBL/GenBank/DDBJ databases">
        <authorList>
            <person name="Algora L."/>
            <person name="Schniete J.K."/>
            <person name="MacFadyen A."/>
            <person name="Hoskisson P.A."/>
            <person name="Hunter I.S."/>
            <person name="Herron P.R."/>
        </authorList>
    </citation>
    <scope>NUCLEOTIDE SEQUENCE</scope>
    <source>
        <strain evidence="3">ATCC 10970</strain>
    </source>
</reference>
<feature type="region of interest" description="Disordered" evidence="1">
    <location>
        <begin position="155"/>
        <end position="223"/>
    </location>
</feature>
<reference evidence="3" key="3">
    <citation type="journal article" date="2021" name="bioRxiv">
        <title>Bilateral symmetry of linear streptomycete chromosomes.</title>
        <authorList>
            <person name="Algora-Gallardo L."/>
            <person name="Schniete J.K."/>
            <person name="Mark D.R."/>
            <person name="Hunter I.S."/>
            <person name="Herron P.R."/>
        </authorList>
    </citation>
    <scope>NUCLEOTIDE SEQUENCE</scope>
    <source>
        <strain evidence="3">ATCC 10970</strain>
    </source>
</reference>
<dbReference type="SUPFAM" id="SSF47413">
    <property type="entry name" value="lambda repressor-like DNA-binding domains"/>
    <property type="match status" value="1"/>
</dbReference>
<dbReference type="GO" id="GO:0003677">
    <property type="term" value="F:DNA binding"/>
    <property type="evidence" value="ECO:0007669"/>
    <property type="project" value="InterPro"/>
</dbReference>
<protein>
    <submittedName>
        <fullName evidence="3">Helix-turn-helix domain-containing protein</fullName>
    </submittedName>
</protein>
<dbReference type="InterPro" id="IPR001387">
    <property type="entry name" value="Cro/C1-type_HTH"/>
</dbReference>
<dbReference type="Proteomes" id="UP000011074">
    <property type="component" value="Chromosome"/>
</dbReference>
<sequence length="547" mass="58599">MADDKGPSVESLLEEARLAAVMPSPEERLRLRTAAKLSRTQVAQACGVGRQTVANWEAGTSEPAPPARLAYLRLLEGLAQLHPAPAEAPEAPAAPVPAAAVAPVFAEAYSAFGPDGLVVQGEMAPCLRCGAPTPYKATDGRSLHPGGFCPAPAATPVSASPPAAAPATEPAAGAPAAAVPAPTTSASSAPAPGPDSSPAALAARNAQRHQSQRRARSAARAQADTEQLIVRAVRTELDKAEGDADAATAALIKRAIPDVMALFDETRVNARYDYTAYPALPDILHKPKKGDPDLIWEARPNWRHPDHRRHPDGPLHVTALDVNAAYLSAMKTWLPIGKLEHSTDGTHDRKRAGVHLITPPPWDHRDLPNPLGDRDEPGPLWVTESTLRLLLRLAGPKYRLLDEPPHIHESWTSGATENFLDALRVLLAGARTKAIEAGDDVTEAYVKAMYAKFVSTLGESVHNREIMRPDWMHLVRSQAFANLWNRAYKAHQAGLTVISVMGTDELHVAGDWRPVFPEGRGLGEMKVKTDRDGEPVIYTVTAPDGAR</sequence>
<feature type="compositionally biased region" description="Basic residues" evidence="1">
    <location>
        <begin position="206"/>
        <end position="217"/>
    </location>
</feature>
<accession>A0A8A1UGL4</accession>
<feature type="compositionally biased region" description="Basic and acidic residues" evidence="1">
    <location>
        <begin position="362"/>
        <end position="377"/>
    </location>
</feature>
<evidence type="ECO:0000259" key="2">
    <source>
        <dbReference type="PROSITE" id="PS50943"/>
    </source>
</evidence>
<proteinExistence type="predicted"/>
<feature type="region of interest" description="Disordered" evidence="1">
    <location>
        <begin position="353"/>
        <end position="378"/>
    </location>
</feature>
<dbReference type="AlphaFoldDB" id="A0A8A1UGL4"/>
<dbReference type="PROSITE" id="PS50943">
    <property type="entry name" value="HTH_CROC1"/>
    <property type="match status" value="1"/>
</dbReference>
<feature type="compositionally biased region" description="Low complexity" evidence="1">
    <location>
        <begin position="155"/>
        <end position="205"/>
    </location>
</feature>
<dbReference type="EMBL" id="CP048261">
    <property type="protein sequence ID" value="QST78791.1"/>
    <property type="molecule type" value="Genomic_DNA"/>
</dbReference>
<evidence type="ECO:0000313" key="3">
    <source>
        <dbReference type="EMBL" id="QST78791.1"/>
    </source>
</evidence>
<dbReference type="CDD" id="cd00093">
    <property type="entry name" value="HTH_XRE"/>
    <property type="match status" value="1"/>
</dbReference>
<organism evidence="3 4">
    <name type="scientific">Streptomyces rimosus subsp. rimosus (strain ATCC 10970 / DSM 40260 / JCM 4667 / NRRL 2234)</name>
    <dbReference type="NCBI Taxonomy" id="1265868"/>
    <lineage>
        <taxon>Bacteria</taxon>
        <taxon>Bacillati</taxon>
        <taxon>Actinomycetota</taxon>
        <taxon>Actinomycetes</taxon>
        <taxon>Kitasatosporales</taxon>
        <taxon>Streptomycetaceae</taxon>
        <taxon>Streptomyces</taxon>
    </lineage>
</organism>
<dbReference type="RefSeq" id="WP_032924409.1">
    <property type="nucleotide sequence ID" value="NZ_CP048261.1"/>
</dbReference>
<feature type="domain" description="HTH cro/C1-type" evidence="2">
    <location>
        <begin position="30"/>
        <end position="81"/>
    </location>
</feature>
<name>A0A8A1UGL4_STRR1</name>